<dbReference type="EMBL" id="JBHSZH010000005">
    <property type="protein sequence ID" value="MFC7080674.1"/>
    <property type="molecule type" value="Genomic_DNA"/>
</dbReference>
<reference evidence="3 4" key="1">
    <citation type="journal article" date="2019" name="Int. J. Syst. Evol. Microbiol.">
        <title>The Global Catalogue of Microorganisms (GCM) 10K type strain sequencing project: providing services to taxonomists for standard genome sequencing and annotation.</title>
        <authorList>
            <consortium name="The Broad Institute Genomics Platform"/>
            <consortium name="The Broad Institute Genome Sequencing Center for Infectious Disease"/>
            <person name="Wu L."/>
            <person name="Ma J."/>
        </authorList>
    </citation>
    <scope>NUCLEOTIDE SEQUENCE [LARGE SCALE GENOMIC DNA]</scope>
    <source>
        <strain evidence="3 4">DT72</strain>
    </source>
</reference>
<evidence type="ECO:0000313" key="4">
    <source>
        <dbReference type="Proteomes" id="UP001596407"/>
    </source>
</evidence>
<protein>
    <submittedName>
        <fullName evidence="3">NADH-quinone oxidoreductase subunit J</fullName>
    </submittedName>
</protein>
<dbReference type="Proteomes" id="UP001596407">
    <property type="component" value="Unassembled WGS sequence"/>
</dbReference>
<name>A0ABD5WJI8_9EURY</name>
<dbReference type="AlphaFoldDB" id="A0ABD5WJI8"/>
<evidence type="ECO:0000313" key="3">
    <source>
        <dbReference type="EMBL" id="MFC7080674.1"/>
    </source>
</evidence>
<dbReference type="InterPro" id="IPR042106">
    <property type="entry name" value="Nuo/plastoQ_OxRdtase_6_NuoJ"/>
</dbReference>
<keyword evidence="4" id="KW-1185">Reference proteome</keyword>
<keyword evidence="2" id="KW-1133">Transmembrane helix</keyword>
<accession>A0ABD5WJI8</accession>
<feature type="region of interest" description="Disordered" evidence="1">
    <location>
        <begin position="103"/>
        <end position="133"/>
    </location>
</feature>
<dbReference type="GeneID" id="79302661"/>
<dbReference type="RefSeq" id="WP_276281460.1">
    <property type="nucleotide sequence ID" value="NZ_CP119809.1"/>
</dbReference>
<keyword evidence="2" id="KW-0812">Transmembrane</keyword>
<feature type="transmembrane region" description="Helical" evidence="2">
    <location>
        <begin position="69"/>
        <end position="91"/>
    </location>
</feature>
<proteinExistence type="predicted"/>
<gene>
    <name evidence="3" type="ORF">ACFQJ6_11690</name>
</gene>
<dbReference type="Gene3D" id="1.20.120.1200">
    <property type="entry name" value="NADH-ubiquinone/plastoquinone oxidoreductase chain 6, subunit NuoJ"/>
    <property type="match status" value="1"/>
</dbReference>
<evidence type="ECO:0000256" key="2">
    <source>
        <dbReference type="SAM" id="Phobius"/>
    </source>
</evidence>
<evidence type="ECO:0000256" key="1">
    <source>
        <dbReference type="SAM" id="MobiDB-lite"/>
    </source>
</evidence>
<feature type="transmembrane region" description="Helical" evidence="2">
    <location>
        <begin position="12"/>
        <end position="30"/>
    </location>
</feature>
<keyword evidence="2" id="KW-0472">Membrane</keyword>
<sequence>MTTKSNDDGSRMLPGVAALALFAVMAWVFVGAEFGDAASGFGGDASITASIGYAMFNIPAQNAVPSEGFLIPFEIIDLVLVAALVGAVMLARRDEGGEITSALRSKAADKKGSPQDVVGESSGREVATDGGEQ</sequence>
<comment type="caution">
    <text evidence="3">The sequence shown here is derived from an EMBL/GenBank/DDBJ whole genome shotgun (WGS) entry which is preliminary data.</text>
</comment>
<organism evidence="3 4">
    <name type="scientific">Halorussus caseinilyticus</name>
    <dbReference type="NCBI Taxonomy" id="3034025"/>
    <lineage>
        <taxon>Archaea</taxon>
        <taxon>Methanobacteriati</taxon>
        <taxon>Methanobacteriota</taxon>
        <taxon>Stenosarchaea group</taxon>
        <taxon>Halobacteria</taxon>
        <taxon>Halobacteriales</taxon>
        <taxon>Haladaptataceae</taxon>
        <taxon>Halorussus</taxon>
    </lineage>
</organism>